<evidence type="ECO:0000313" key="13">
    <source>
        <dbReference type="EMBL" id="KMZ60783.1"/>
    </source>
</evidence>
<gene>
    <name evidence="13" type="ORF">ZOSMA_56G00140</name>
</gene>
<dbReference type="OMA" id="WIPVIAW"/>
<dbReference type="EMBL" id="LFYR01001565">
    <property type="protein sequence ID" value="KMZ60783.1"/>
    <property type="molecule type" value="Genomic_DNA"/>
</dbReference>
<evidence type="ECO:0000256" key="10">
    <source>
        <dbReference type="ARBA" id="ARBA00023136"/>
    </source>
</evidence>
<evidence type="ECO:0000256" key="11">
    <source>
        <dbReference type="PIRSR" id="PIRSR600223-1"/>
    </source>
</evidence>
<dbReference type="GO" id="GO:0042720">
    <property type="term" value="C:mitochondrial inner membrane peptidase complex"/>
    <property type="evidence" value="ECO:0000318"/>
    <property type="project" value="GO_Central"/>
</dbReference>
<evidence type="ECO:0000256" key="9">
    <source>
        <dbReference type="ARBA" id="ARBA00023128"/>
    </source>
</evidence>
<comment type="similarity">
    <text evidence="2">Belongs to the peptidase S26 family. IMP2 subfamily.</text>
</comment>
<dbReference type="Proteomes" id="UP000036987">
    <property type="component" value="Unassembled WGS sequence"/>
</dbReference>
<evidence type="ECO:0000256" key="1">
    <source>
        <dbReference type="ARBA" id="ARBA00004434"/>
    </source>
</evidence>
<dbReference type="Gene3D" id="2.10.109.10">
    <property type="entry name" value="Umud Fragment, subunit A"/>
    <property type="match status" value="1"/>
</dbReference>
<dbReference type="AlphaFoldDB" id="A0A0K9NVW5"/>
<organism evidence="13 14">
    <name type="scientific">Zostera marina</name>
    <name type="common">Eelgrass</name>
    <dbReference type="NCBI Taxonomy" id="29655"/>
    <lineage>
        <taxon>Eukaryota</taxon>
        <taxon>Viridiplantae</taxon>
        <taxon>Streptophyta</taxon>
        <taxon>Embryophyta</taxon>
        <taxon>Tracheophyta</taxon>
        <taxon>Spermatophyta</taxon>
        <taxon>Magnoliopsida</taxon>
        <taxon>Liliopsida</taxon>
        <taxon>Zosteraceae</taxon>
        <taxon>Zostera</taxon>
    </lineage>
</organism>
<evidence type="ECO:0000256" key="6">
    <source>
        <dbReference type="ARBA" id="ARBA00022792"/>
    </source>
</evidence>
<evidence type="ECO:0000256" key="8">
    <source>
        <dbReference type="ARBA" id="ARBA00022989"/>
    </source>
</evidence>
<evidence type="ECO:0000313" key="14">
    <source>
        <dbReference type="Proteomes" id="UP000036987"/>
    </source>
</evidence>
<keyword evidence="9" id="KW-0496">Mitochondrion</keyword>
<dbReference type="InterPro" id="IPR019533">
    <property type="entry name" value="Peptidase_S26"/>
</dbReference>
<evidence type="ECO:0000256" key="2">
    <source>
        <dbReference type="ARBA" id="ARBA00007066"/>
    </source>
</evidence>
<feature type="active site" evidence="11">
    <location>
        <position position="38"/>
    </location>
</feature>
<dbReference type="InterPro" id="IPR036286">
    <property type="entry name" value="LexA/Signal_pep-like_sf"/>
</dbReference>
<dbReference type="GO" id="GO:0006465">
    <property type="term" value="P:signal peptide processing"/>
    <property type="evidence" value="ECO:0007669"/>
    <property type="project" value="InterPro"/>
</dbReference>
<dbReference type="SUPFAM" id="SSF51306">
    <property type="entry name" value="LexA/Signal peptidase"/>
    <property type="match status" value="1"/>
</dbReference>
<sequence>MGKHGLLYVLTKKFTTGALIGVTISDRLVSFAAVNGISMSPTLLPGAKCFPQSLTGDVLLVEKLCLEKYRFSQGDVIIFRSPINHKQTCVKRVVALAGEWITIPESHDIVKIPEGHCWVEGDYSASSLDSRCYGPIPMGLIQGRATHLIWPPERMGEIERKVPQRKGRISSY</sequence>
<comment type="caution">
    <text evidence="13">The sequence shown here is derived from an EMBL/GenBank/DDBJ whole genome shotgun (WGS) entry which is preliminary data.</text>
</comment>
<dbReference type="GO" id="GO:0004175">
    <property type="term" value="F:endopeptidase activity"/>
    <property type="evidence" value="ECO:0000318"/>
    <property type="project" value="GO_Central"/>
</dbReference>
<dbReference type="PRINTS" id="PR00727">
    <property type="entry name" value="LEADERPTASE"/>
</dbReference>
<feature type="domain" description="Peptidase S26" evidence="12">
    <location>
        <begin position="110"/>
        <end position="150"/>
    </location>
</feature>
<dbReference type="GO" id="GO:0004252">
    <property type="term" value="F:serine-type endopeptidase activity"/>
    <property type="evidence" value="ECO:0007669"/>
    <property type="project" value="InterPro"/>
</dbReference>
<keyword evidence="7" id="KW-0378">Hydrolase</keyword>
<keyword evidence="6" id="KW-0999">Mitochondrion inner membrane</keyword>
<dbReference type="GO" id="GO:0006627">
    <property type="term" value="P:protein processing involved in protein targeting to mitochondrion"/>
    <property type="evidence" value="ECO:0000318"/>
    <property type="project" value="GO_Central"/>
</dbReference>
<dbReference type="CDD" id="cd06530">
    <property type="entry name" value="S26_SPase_I"/>
    <property type="match status" value="1"/>
</dbReference>
<comment type="subcellular location">
    <subcellularLocation>
        <location evidence="1">Mitochondrion inner membrane</location>
        <topology evidence="1">Single-pass membrane protein</topology>
    </subcellularLocation>
</comment>
<protein>
    <recommendedName>
        <fullName evidence="3">Mitochondrial inner membrane protease subunit 2</fullName>
    </recommendedName>
</protein>
<keyword evidence="8" id="KW-1133">Transmembrane helix</keyword>
<evidence type="ECO:0000256" key="7">
    <source>
        <dbReference type="ARBA" id="ARBA00022801"/>
    </source>
</evidence>
<reference evidence="14" key="1">
    <citation type="journal article" date="2016" name="Nature">
        <title>The genome of the seagrass Zostera marina reveals angiosperm adaptation to the sea.</title>
        <authorList>
            <person name="Olsen J.L."/>
            <person name="Rouze P."/>
            <person name="Verhelst B."/>
            <person name="Lin Y.-C."/>
            <person name="Bayer T."/>
            <person name="Collen J."/>
            <person name="Dattolo E."/>
            <person name="De Paoli E."/>
            <person name="Dittami S."/>
            <person name="Maumus F."/>
            <person name="Michel G."/>
            <person name="Kersting A."/>
            <person name="Lauritano C."/>
            <person name="Lohaus R."/>
            <person name="Toepel M."/>
            <person name="Tonon T."/>
            <person name="Vanneste K."/>
            <person name="Amirebrahimi M."/>
            <person name="Brakel J."/>
            <person name="Bostroem C."/>
            <person name="Chovatia M."/>
            <person name="Grimwood J."/>
            <person name="Jenkins J.W."/>
            <person name="Jueterbock A."/>
            <person name="Mraz A."/>
            <person name="Stam W.T."/>
            <person name="Tice H."/>
            <person name="Bornberg-Bauer E."/>
            <person name="Green P.J."/>
            <person name="Pearson G.A."/>
            <person name="Procaccini G."/>
            <person name="Duarte C.M."/>
            <person name="Schmutz J."/>
            <person name="Reusch T.B.H."/>
            <person name="Van de Peer Y."/>
        </authorList>
    </citation>
    <scope>NUCLEOTIDE SEQUENCE [LARGE SCALE GENOMIC DNA]</scope>
    <source>
        <strain evidence="14">cv. Finnish</strain>
    </source>
</reference>
<evidence type="ECO:0000256" key="5">
    <source>
        <dbReference type="ARBA" id="ARBA00022692"/>
    </source>
</evidence>
<accession>A0A0K9NVW5</accession>
<feature type="active site" evidence="11">
    <location>
        <position position="91"/>
    </location>
</feature>
<keyword evidence="14" id="KW-1185">Reference proteome</keyword>
<evidence type="ECO:0000256" key="3">
    <source>
        <dbReference type="ARBA" id="ARBA00013650"/>
    </source>
</evidence>
<dbReference type="OrthoDB" id="9996127at2759"/>
<dbReference type="Pfam" id="PF10502">
    <property type="entry name" value="Peptidase_S26"/>
    <property type="match status" value="2"/>
</dbReference>
<dbReference type="PANTHER" id="PTHR46041:SF2">
    <property type="entry name" value="MITOCHONDRIAL INNER MEMBRANE PROTEASE SUBUNIT 2"/>
    <property type="match status" value="1"/>
</dbReference>
<proteinExistence type="inferred from homology"/>
<evidence type="ECO:0000259" key="12">
    <source>
        <dbReference type="Pfam" id="PF10502"/>
    </source>
</evidence>
<dbReference type="InterPro" id="IPR037730">
    <property type="entry name" value="IMP2"/>
</dbReference>
<evidence type="ECO:0000256" key="4">
    <source>
        <dbReference type="ARBA" id="ARBA00022670"/>
    </source>
</evidence>
<keyword evidence="4 13" id="KW-0645">Protease</keyword>
<keyword evidence="5" id="KW-0812">Transmembrane</keyword>
<feature type="domain" description="Peptidase S26" evidence="12">
    <location>
        <begin position="14"/>
        <end position="104"/>
    </location>
</feature>
<name>A0A0K9NVW5_ZOSMR</name>
<dbReference type="STRING" id="29655.A0A0K9NVW5"/>
<keyword evidence="10" id="KW-0472">Membrane</keyword>
<dbReference type="FunFam" id="2.10.109.10:FF:000005">
    <property type="entry name" value="Mitochondrial inner membrane protease subunit"/>
    <property type="match status" value="1"/>
</dbReference>
<dbReference type="InterPro" id="IPR000223">
    <property type="entry name" value="Pept_S26A_signal_pept_1"/>
</dbReference>
<dbReference type="PANTHER" id="PTHR46041">
    <property type="entry name" value="MITOCHONDRIAL INNER MEMBRANE PROTEASE SUBUNIT 2"/>
    <property type="match status" value="1"/>
</dbReference>